<dbReference type="AlphaFoldDB" id="A0AAV4N0R0"/>
<proteinExistence type="predicted"/>
<dbReference type="Proteomes" id="UP001054945">
    <property type="component" value="Unassembled WGS sequence"/>
</dbReference>
<protein>
    <submittedName>
        <fullName evidence="1">Uncharacterized protein</fullName>
    </submittedName>
</protein>
<keyword evidence="2" id="KW-1185">Reference proteome</keyword>
<gene>
    <name evidence="1" type="ORF">CEXT_289611</name>
</gene>
<comment type="caution">
    <text evidence="1">The sequence shown here is derived from an EMBL/GenBank/DDBJ whole genome shotgun (WGS) entry which is preliminary data.</text>
</comment>
<dbReference type="EMBL" id="BPLR01020395">
    <property type="protein sequence ID" value="GIX78226.1"/>
    <property type="molecule type" value="Genomic_DNA"/>
</dbReference>
<name>A0AAV4N0R0_CAEEX</name>
<reference evidence="1 2" key="1">
    <citation type="submission" date="2021-06" db="EMBL/GenBank/DDBJ databases">
        <title>Caerostris extrusa draft genome.</title>
        <authorList>
            <person name="Kono N."/>
            <person name="Arakawa K."/>
        </authorList>
    </citation>
    <scope>NUCLEOTIDE SEQUENCE [LARGE SCALE GENOMIC DNA]</scope>
</reference>
<evidence type="ECO:0000313" key="1">
    <source>
        <dbReference type="EMBL" id="GIX78226.1"/>
    </source>
</evidence>
<evidence type="ECO:0000313" key="2">
    <source>
        <dbReference type="Proteomes" id="UP001054945"/>
    </source>
</evidence>
<organism evidence="1 2">
    <name type="scientific">Caerostris extrusa</name>
    <name type="common">Bark spider</name>
    <name type="synonym">Caerostris bankana</name>
    <dbReference type="NCBI Taxonomy" id="172846"/>
    <lineage>
        <taxon>Eukaryota</taxon>
        <taxon>Metazoa</taxon>
        <taxon>Ecdysozoa</taxon>
        <taxon>Arthropoda</taxon>
        <taxon>Chelicerata</taxon>
        <taxon>Arachnida</taxon>
        <taxon>Araneae</taxon>
        <taxon>Araneomorphae</taxon>
        <taxon>Entelegynae</taxon>
        <taxon>Araneoidea</taxon>
        <taxon>Araneidae</taxon>
        <taxon>Caerostris</taxon>
    </lineage>
</organism>
<accession>A0AAV4N0R0</accession>
<sequence length="106" mass="11983">MKCLQITSFPEPQKRLFLFTTMPHHYHDSVSQAEIFNAKCLKQKAIPGTLSNLLPLQDRPLSPIRNNSFQLCSSRILPPQLTSASMTIDKRASISQSVERAFAIVR</sequence>